<name>A0A939GH05_9BACT</name>
<dbReference type="PANTHER" id="PTHR33361:SF15">
    <property type="entry name" value="DUF885 FAMILY LIPOPROTEIN"/>
    <property type="match status" value="1"/>
</dbReference>
<evidence type="ECO:0000313" key="1">
    <source>
        <dbReference type="EMBL" id="MBO0936606.1"/>
    </source>
</evidence>
<dbReference type="AlphaFoldDB" id="A0A939GH05"/>
<reference evidence="1" key="1">
    <citation type="submission" date="2021-03" db="EMBL/GenBank/DDBJ databases">
        <title>Fibrella sp. HMF5335 genome sequencing and assembly.</title>
        <authorList>
            <person name="Kang H."/>
            <person name="Kim H."/>
            <person name="Bae S."/>
            <person name="Joh K."/>
        </authorList>
    </citation>
    <scope>NUCLEOTIDE SEQUENCE</scope>
    <source>
        <strain evidence="1">HMF5335</strain>
    </source>
</reference>
<dbReference type="PANTHER" id="PTHR33361">
    <property type="entry name" value="GLR0591 PROTEIN"/>
    <property type="match status" value="1"/>
</dbReference>
<evidence type="ECO:0000313" key="2">
    <source>
        <dbReference type="Proteomes" id="UP000664034"/>
    </source>
</evidence>
<dbReference type="InterPro" id="IPR010281">
    <property type="entry name" value="DUF885"/>
</dbReference>
<protein>
    <submittedName>
        <fullName evidence="1">DUF885 domain-containing protein</fullName>
    </submittedName>
</protein>
<dbReference type="RefSeq" id="WP_207364158.1">
    <property type="nucleotide sequence ID" value="NZ_JAFMYV010000003.1"/>
</dbReference>
<comment type="caution">
    <text evidence="1">The sequence shown here is derived from an EMBL/GenBank/DDBJ whole genome shotgun (WGS) entry which is preliminary data.</text>
</comment>
<dbReference type="Proteomes" id="UP000664034">
    <property type="component" value="Unassembled WGS sequence"/>
</dbReference>
<dbReference type="Pfam" id="PF05960">
    <property type="entry name" value="DUF885"/>
    <property type="match status" value="1"/>
</dbReference>
<dbReference type="EMBL" id="JAFMYV010000003">
    <property type="protein sequence ID" value="MBO0936606.1"/>
    <property type="molecule type" value="Genomic_DNA"/>
</dbReference>
<gene>
    <name evidence="1" type="ORF">J2I47_08635</name>
</gene>
<keyword evidence="2" id="KW-1185">Reference proteome</keyword>
<accession>A0A939GH05</accession>
<organism evidence="1 2">
    <name type="scientific">Fibrella rubiginis</name>
    <dbReference type="NCBI Taxonomy" id="2817060"/>
    <lineage>
        <taxon>Bacteria</taxon>
        <taxon>Pseudomonadati</taxon>
        <taxon>Bacteroidota</taxon>
        <taxon>Cytophagia</taxon>
        <taxon>Cytophagales</taxon>
        <taxon>Spirosomataceae</taxon>
        <taxon>Fibrella</taxon>
    </lineage>
</organism>
<dbReference type="PROSITE" id="PS51257">
    <property type="entry name" value="PROKAR_LIPOPROTEIN"/>
    <property type="match status" value="1"/>
</dbReference>
<sequence length="585" mass="65458">MKNGKQQQAVAVGRGLITILSSVLIFASCQTKPKVATSAYADLRDDYLAAYYASNPEAAVFLGKHEFDGKLDLPTPAYWQKQRAELARFDSAFARLDTTQLSADEQIDYRLMQAHVQSEINSIDSIRVAEDPYTYTVDFSSYVERTFGTPAGRMKSVIEKARLVPDWVAAVKENIGPHPSREHVLVAIDAQNGTADYLLGEVQQAFAKTGTTAEQQELTSTTKQAAEALRGLVSHLQKTVLPRATGSFAIGRGNLRRMLLYNEHLAANPDSLLAVGMANLRREQAEFALAARVIDPTKTPIQVFRHMQQEHPAADKLVASTNAHCEAIRQFLLDKKIVSVPSEVRATVTKTPEFMVGATAAMNTPGPFEDKAAAQAYYYVTLPKKAWSARQQEEWLAQFNRYVAEVISIHEAYPGHYVQFLHLNASPVSEVRKVFSSYAFVEGWAHYTEQMMLEEGFGNTDPKTAAKYKMAQLSESLLRYCRLVCAINLHTHGWTVDRATKFMQANCYYEEKPAHEEALRGTYDPGYLSYSLGKLQLLALRSEYRQQMGKSFSLKTFHDRVLDQGMLPVNELRRVLLAPPVRAAQ</sequence>
<proteinExistence type="predicted"/>